<proteinExistence type="predicted"/>
<dbReference type="Gene3D" id="2.60.120.330">
    <property type="entry name" value="B-lactam Antibiotic, Isopenicillin N Synthase, Chain"/>
    <property type="match status" value="1"/>
</dbReference>
<dbReference type="InterPro" id="IPR026992">
    <property type="entry name" value="DIOX_N"/>
</dbReference>
<keyword evidence="1" id="KW-0479">Metal-binding</keyword>
<feature type="compositionally biased region" description="Basic and acidic residues" evidence="3">
    <location>
        <begin position="130"/>
        <end position="142"/>
    </location>
</feature>
<evidence type="ECO:0000313" key="6">
    <source>
        <dbReference type="Proteomes" id="UP000237347"/>
    </source>
</evidence>
<feature type="compositionally biased region" description="Acidic residues" evidence="3">
    <location>
        <begin position="101"/>
        <end position="116"/>
    </location>
</feature>
<feature type="non-terminal residue" evidence="5">
    <location>
        <position position="1"/>
    </location>
</feature>
<evidence type="ECO:0000256" key="3">
    <source>
        <dbReference type="SAM" id="MobiDB-lite"/>
    </source>
</evidence>
<reference evidence="5 6" key="1">
    <citation type="journal article" date="2018" name="Sci. Data">
        <title>The draft genome sequence of cork oak.</title>
        <authorList>
            <person name="Ramos A.M."/>
            <person name="Usie A."/>
            <person name="Barbosa P."/>
            <person name="Barros P.M."/>
            <person name="Capote T."/>
            <person name="Chaves I."/>
            <person name="Simoes F."/>
            <person name="Abreu I."/>
            <person name="Carrasquinho I."/>
            <person name="Faro C."/>
            <person name="Guimaraes J.B."/>
            <person name="Mendonca D."/>
            <person name="Nobrega F."/>
            <person name="Rodrigues L."/>
            <person name="Saibo N.J.M."/>
            <person name="Varela M.C."/>
            <person name="Egas C."/>
            <person name="Matos J."/>
            <person name="Miguel C.M."/>
            <person name="Oliveira M.M."/>
            <person name="Ricardo C.P."/>
            <person name="Goncalves S."/>
        </authorList>
    </citation>
    <scope>NUCLEOTIDE SEQUENCE [LARGE SCALE GENOMIC DNA]</scope>
    <source>
        <strain evidence="6">cv. HL8</strain>
    </source>
</reference>
<dbReference type="InterPro" id="IPR027443">
    <property type="entry name" value="IPNS-like_sf"/>
</dbReference>
<dbReference type="AlphaFoldDB" id="A0AAW0KDI7"/>
<feature type="compositionally biased region" description="Low complexity" evidence="3">
    <location>
        <begin position="18"/>
        <end position="30"/>
    </location>
</feature>
<protein>
    <submittedName>
        <fullName evidence="5">Protein dmr6-like oxygenase 1</fullName>
    </submittedName>
</protein>
<name>A0AAW0KDI7_QUESU</name>
<gene>
    <name evidence="5" type="primary">DLO1_3</name>
    <name evidence="5" type="ORF">CFP56_021701</name>
</gene>
<evidence type="ECO:0000313" key="5">
    <source>
        <dbReference type="EMBL" id="KAK7837082.1"/>
    </source>
</evidence>
<dbReference type="EMBL" id="PKMF04000336">
    <property type="protein sequence ID" value="KAK7837082.1"/>
    <property type="molecule type" value="Genomic_DNA"/>
</dbReference>
<evidence type="ECO:0000259" key="4">
    <source>
        <dbReference type="Pfam" id="PF14226"/>
    </source>
</evidence>
<dbReference type="GO" id="GO:0046872">
    <property type="term" value="F:metal ion binding"/>
    <property type="evidence" value="ECO:0007669"/>
    <property type="project" value="UniProtKB-KW"/>
</dbReference>
<feature type="domain" description="Non-haem dioxygenase N-terminal" evidence="4">
    <location>
        <begin position="324"/>
        <end position="359"/>
    </location>
</feature>
<organism evidence="5 6">
    <name type="scientific">Quercus suber</name>
    <name type="common">Cork oak</name>
    <dbReference type="NCBI Taxonomy" id="58331"/>
    <lineage>
        <taxon>Eukaryota</taxon>
        <taxon>Viridiplantae</taxon>
        <taxon>Streptophyta</taxon>
        <taxon>Embryophyta</taxon>
        <taxon>Tracheophyta</taxon>
        <taxon>Spermatophyta</taxon>
        <taxon>Magnoliopsida</taxon>
        <taxon>eudicotyledons</taxon>
        <taxon>Gunneridae</taxon>
        <taxon>Pentapetalae</taxon>
        <taxon>rosids</taxon>
        <taxon>fabids</taxon>
        <taxon>Fagales</taxon>
        <taxon>Fagaceae</taxon>
        <taxon>Quercus</taxon>
    </lineage>
</organism>
<accession>A0AAW0KDI7</accession>
<dbReference type="Proteomes" id="UP000237347">
    <property type="component" value="Unassembled WGS sequence"/>
</dbReference>
<feature type="compositionally biased region" description="Basic and acidic residues" evidence="3">
    <location>
        <begin position="1"/>
        <end position="12"/>
    </location>
</feature>
<dbReference type="SUPFAM" id="SSF51197">
    <property type="entry name" value="Clavaminate synthase-like"/>
    <property type="match status" value="1"/>
</dbReference>
<evidence type="ECO:0000256" key="2">
    <source>
        <dbReference type="ARBA" id="ARBA00023004"/>
    </source>
</evidence>
<feature type="region of interest" description="Disordered" evidence="3">
    <location>
        <begin position="1"/>
        <end position="142"/>
    </location>
</feature>
<comment type="caution">
    <text evidence="5">The sequence shown here is derived from an EMBL/GenBank/DDBJ whole genome shotgun (WGS) entry which is preliminary data.</text>
</comment>
<sequence>RKDQNVKPEDISQFKPTAPFNAKPKFNPKPITVWRPKPKQILQNGKTQPYHLISASTSSVSDPRRGDVDPNSELHPADSQSLLRLAQSMKVSDGAGSDLLGADEPDNEILSSDESDTAVRSSDEPDESDESAKTSDGEEKLHQDIRLILQENTGNVSKKWGNSEQWVLELRDGRRVAVPIQISLPPGEVTEVLEEQTQLALVPLKCPDVVEGAGLIEMAFWLKGQVDLMVLISEGRGAIGRKGRDQKEGEAIVVGGSGDEHAEEKHTFDLAPVLEREREREREREPGEASTIEIGGGSVWWSWRSIVMGSGYGGLYRGLAFTMKVSNHGISEAVIDHMLDISREFFHMPESERLKNYFDDPMKTMRLSTNSIVTLWRTTSRNGLPTLHPLEELLVSTVEMQEAGLALRLLEAISESLGLDEDYRDEALGKHEELLVKNLKWNLAIYYSIVLTWYSSRMGFL</sequence>
<keyword evidence="2" id="KW-0408">Iron</keyword>
<evidence type="ECO:0000256" key="1">
    <source>
        <dbReference type="ARBA" id="ARBA00022723"/>
    </source>
</evidence>
<dbReference type="Pfam" id="PF14226">
    <property type="entry name" value="DIOX_N"/>
    <property type="match status" value="1"/>
</dbReference>
<keyword evidence="6" id="KW-1185">Reference proteome</keyword>